<evidence type="ECO:0000256" key="1">
    <source>
        <dbReference type="ARBA" id="ARBA00000971"/>
    </source>
</evidence>
<evidence type="ECO:0000256" key="5">
    <source>
        <dbReference type="ARBA" id="ARBA00038106"/>
    </source>
</evidence>
<dbReference type="SUPFAM" id="SSF54534">
    <property type="entry name" value="FKBP-like"/>
    <property type="match status" value="1"/>
</dbReference>
<feature type="domain" description="PPIase FKBP-type" evidence="7">
    <location>
        <begin position="54"/>
        <end position="146"/>
    </location>
</feature>
<comment type="caution">
    <text evidence="8">The sequence shown here is derived from an EMBL/GenBank/DDBJ whole genome shotgun (WGS) entry which is preliminary data.</text>
</comment>
<protein>
    <recommendedName>
        <fullName evidence="2 6">peptidylprolyl isomerase</fullName>
        <ecNumber evidence="2 6">5.2.1.8</ecNumber>
    </recommendedName>
</protein>
<evidence type="ECO:0000259" key="7">
    <source>
        <dbReference type="PROSITE" id="PS50059"/>
    </source>
</evidence>
<accession>A0AAN6C9Z4</accession>
<name>A0AAN6C9Z4_FUSAU</name>
<evidence type="ECO:0000313" key="9">
    <source>
        <dbReference type="Proteomes" id="UP000537989"/>
    </source>
</evidence>
<dbReference type="Gene3D" id="3.10.50.40">
    <property type="match status" value="1"/>
</dbReference>
<gene>
    <name evidence="8" type="ORF">FAUST_780</name>
</gene>
<dbReference type="EC" id="5.2.1.8" evidence="2 6"/>
<dbReference type="InterPro" id="IPR050689">
    <property type="entry name" value="FKBP-type_PPIase"/>
</dbReference>
<keyword evidence="4 6" id="KW-0413">Isomerase</keyword>
<dbReference type="Proteomes" id="UP000537989">
    <property type="component" value="Unassembled WGS sequence"/>
</dbReference>
<evidence type="ECO:0000256" key="2">
    <source>
        <dbReference type="ARBA" id="ARBA00013194"/>
    </source>
</evidence>
<dbReference type="GO" id="GO:0003755">
    <property type="term" value="F:peptidyl-prolyl cis-trans isomerase activity"/>
    <property type="evidence" value="ECO:0007669"/>
    <property type="project" value="UniProtKB-KW"/>
</dbReference>
<evidence type="ECO:0000256" key="3">
    <source>
        <dbReference type="ARBA" id="ARBA00023110"/>
    </source>
</evidence>
<dbReference type="PROSITE" id="PS50059">
    <property type="entry name" value="FKBP_PPIASE"/>
    <property type="match status" value="1"/>
</dbReference>
<proteinExistence type="inferred from homology"/>
<dbReference type="InterPro" id="IPR001179">
    <property type="entry name" value="PPIase_FKBP_dom"/>
</dbReference>
<dbReference type="EMBL" id="JAAMOD010000015">
    <property type="protein sequence ID" value="KAF5247543.1"/>
    <property type="molecule type" value="Genomic_DNA"/>
</dbReference>
<dbReference type="GO" id="GO:0005737">
    <property type="term" value="C:cytoplasm"/>
    <property type="evidence" value="ECO:0007669"/>
    <property type="project" value="TreeGrafter"/>
</dbReference>
<dbReference type="PANTHER" id="PTHR10516">
    <property type="entry name" value="PEPTIDYL-PROLYL CIS-TRANS ISOMERASE"/>
    <property type="match status" value="1"/>
</dbReference>
<reference evidence="8 9" key="1">
    <citation type="submission" date="2020-02" db="EMBL/GenBank/DDBJ databases">
        <title>Identification and distribution of gene clusters putatively required for synthesis of sphingolipid metabolism inhibitors in phylogenetically diverse species of the filamentous fungus Fusarium.</title>
        <authorList>
            <person name="Kim H.-S."/>
            <person name="Busman M."/>
            <person name="Brown D.W."/>
            <person name="Divon H."/>
            <person name="Uhlig S."/>
            <person name="Proctor R.H."/>
        </authorList>
    </citation>
    <scope>NUCLEOTIDE SEQUENCE [LARGE SCALE GENOMIC DNA]</scope>
    <source>
        <strain evidence="8 9">NRRL 2903</strain>
    </source>
</reference>
<dbReference type="Pfam" id="PF00254">
    <property type="entry name" value="FKBP_C"/>
    <property type="match status" value="1"/>
</dbReference>
<comment type="catalytic activity">
    <reaction evidence="1 6">
        <text>[protein]-peptidylproline (omega=180) = [protein]-peptidylproline (omega=0)</text>
        <dbReference type="Rhea" id="RHEA:16237"/>
        <dbReference type="Rhea" id="RHEA-COMP:10747"/>
        <dbReference type="Rhea" id="RHEA-COMP:10748"/>
        <dbReference type="ChEBI" id="CHEBI:83833"/>
        <dbReference type="ChEBI" id="CHEBI:83834"/>
        <dbReference type="EC" id="5.2.1.8"/>
    </reaction>
</comment>
<dbReference type="PANTHER" id="PTHR10516:SF443">
    <property type="entry name" value="FK506-BINDING PROTEIN 59-RELATED"/>
    <property type="match status" value="1"/>
</dbReference>
<dbReference type="AlphaFoldDB" id="A0AAN6C9Z4"/>
<dbReference type="InterPro" id="IPR046357">
    <property type="entry name" value="PPIase_dom_sf"/>
</dbReference>
<keyword evidence="9" id="KW-1185">Reference proteome</keyword>
<comment type="similarity">
    <text evidence="5">Belongs to the FKBP-type PPIase family. FKBP1 subfamily.</text>
</comment>
<evidence type="ECO:0000256" key="6">
    <source>
        <dbReference type="PROSITE-ProRule" id="PRU00277"/>
    </source>
</evidence>
<evidence type="ECO:0000313" key="8">
    <source>
        <dbReference type="EMBL" id="KAF5247543.1"/>
    </source>
</evidence>
<keyword evidence="3 6" id="KW-0697">Rotamase</keyword>
<sequence>MRPFSLASIPRATRITTRINPFFTQPRNFSFTQATMGVEKTIITQGSGPSPQVGQKVSMEYTGWLQKEDGSKGDQFDTSVGRGDFVVNIGVGQVIKGWDEGVTQMKLGEKATLHISPDYGYGARGFPGAIPPNSTLIFDVELKKIG</sequence>
<evidence type="ECO:0000256" key="4">
    <source>
        <dbReference type="ARBA" id="ARBA00023235"/>
    </source>
</evidence>
<organism evidence="8 9">
    <name type="scientific">Fusarium austroamericanum</name>
    <dbReference type="NCBI Taxonomy" id="282268"/>
    <lineage>
        <taxon>Eukaryota</taxon>
        <taxon>Fungi</taxon>
        <taxon>Dikarya</taxon>
        <taxon>Ascomycota</taxon>
        <taxon>Pezizomycotina</taxon>
        <taxon>Sordariomycetes</taxon>
        <taxon>Hypocreomycetidae</taxon>
        <taxon>Hypocreales</taxon>
        <taxon>Nectriaceae</taxon>
        <taxon>Fusarium</taxon>
    </lineage>
</organism>
<dbReference type="FunFam" id="3.10.50.40:FF:000006">
    <property type="entry name" value="Peptidyl-prolyl cis-trans isomerase"/>
    <property type="match status" value="1"/>
</dbReference>